<evidence type="ECO:0000259" key="1">
    <source>
        <dbReference type="Pfam" id="PF22486"/>
    </source>
</evidence>
<dbReference type="Gene3D" id="2.60.210.10">
    <property type="entry name" value="Apoptosis, Tumor Necrosis Factor Receptor Associated Protein 2, Chain A"/>
    <property type="match status" value="1"/>
</dbReference>
<proteinExistence type="predicted"/>
<protein>
    <recommendedName>
        <fullName evidence="1">MATH domain-containing protein</fullName>
    </recommendedName>
</protein>
<dbReference type="InterPro" id="IPR002083">
    <property type="entry name" value="MATH/TRAF_dom"/>
</dbReference>
<feature type="domain" description="MATH" evidence="1">
    <location>
        <begin position="26"/>
        <end position="94"/>
    </location>
</feature>
<dbReference type="EnsemblPlants" id="EMT06827">
    <property type="protein sequence ID" value="EMT06827"/>
    <property type="gene ID" value="F775_16485"/>
</dbReference>
<organism evidence="2">
    <name type="scientific">Aegilops tauschii</name>
    <name type="common">Tausch's goatgrass</name>
    <name type="synonym">Aegilops squarrosa</name>
    <dbReference type="NCBI Taxonomy" id="37682"/>
    <lineage>
        <taxon>Eukaryota</taxon>
        <taxon>Viridiplantae</taxon>
        <taxon>Streptophyta</taxon>
        <taxon>Embryophyta</taxon>
        <taxon>Tracheophyta</taxon>
        <taxon>Spermatophyta</taxon>
        <taxon>Magnoliopsida</taxon>
        <taxon>Liliopsida</taxon>
        <taxon>Poales</taxon>
        <taxon>Poaceae</taxon>
        <taxon>BOP clade</taxon>
        <taxon>Pooideae</taxon>
        <taxon>Triticodae</taxon>
        <taxon>Triticeae</taxon>
        <taxon>Triticinae</taxon>
        <taxon>Aegilops</taxon>
    </lineage>
</organism>
<dbReference type="CDD" id="cd00121">
    <property type="entry name" value="MATH"/>
    <property type="match status" value="1"/>
</dbReference>
<dbReference type="SUPFAM" id="SSF49599">
    <property type="entry name" value="TRAF domain-like"/>
    <property type="match status" value="1"/>
</dbReference>
<dbReference type="InterPro" id="IPR008974">
    <property type="entry name" value="TRAF-like"/>
</dbReference>
<dbReference type="AlphaFoldDB" id="M8BV81"/>
<evidence type="ECO:0000313" key="2">
    <source>
        <dbReference type="EnsemblPlants" id="EMT06827"/>
    </source>
</evidence>
<accession>M8BV81</accession>
<sequence length="122" mass="14002">MVPHVNHHDGIEVQPKDREGYARLLTLGAKVRAGFDMSLVVPSNPTTTKLIQRVAPMVFDDTQPPNWGLPMFMKRAVLESLYLEDDRLMIKCEVTVFREPQVEETSPDFEVQVLPYDLYNDL</sequence>
<name>M8BV81_AEGTA</name>
<dbReference type="Pfam" id="PF22486">
    <property type="entry name" value="MATH_2"/>
    <property type="match status" value="1"/>
</dbReference>
<reference evidence="2" key="1">
    <citation type="submission" date="2015-06" db="UniProtKB">
        <authorList>
            <consortium name="EnsemblPlants"/>
        </authorList>
    </citation>
    <scope>IDENTIFICATION</scope>
</reference>